<gene>
    <name evidence="3" type="ORF">CRG98_033968</name>
</gene>
<protein>
    <submittedName>
        <fullName evidence="3">Uncharacterized protein</fullName>
    </submittedName>
</protein>
<evidence type="ECO:0000313" key="4">
    <source>
        <dbReference type="Proteomes" id="UP000233551"/>
    </source>
</evidence>
<comment type="caution">
    <text evidence="3">The sequence shown here is derived from an EMBL/GenBank/DDBJ whole genome shotgun (WGS) entry which is preliminary data.</text>
</comment>
<dbReference type="AlphaFoldDB" id="A0A2I0INR6"/>
<name>A0A2I0INR6_PUNGR</name>
<feature type="signal peptide" evidence="2">
    <location>
        <begin position="1"/>
        <end position="21"/>
    </location>
</feature>
<dbReference type="EMBL" id="PGOL01002702">
    <property type="protein sequence ID" value="PKI45652.1"/>
    <property type="molecule type" value="Genomic_DNA"/>
</dbReference>
<keyword evidence="2" id="KW-0732">Signal</keyword>
<feature type="region of interest" description="Disordered" evidence="1">
    <location>
        <begin position="103"/>
        <end position="152"/>
    </location>
</feature>
<evidence type="ECO:0000313" key="3">
    <source>
        <dbReference type="EMBL" id="PKI45652.1"/>
    </source>
</evidence>
<evidence type="ECO:0000256" key="2">
    <source>
        <dbReference type="SAM" id="SignalP"/>
    </source>
</evidence>
<proteinExistence type="predicted"/>
<keyword evidence="4" id="KW-1185">Reference proteome</keyword>
<organism evidence="3 4">
    <name type="scientific">Punica granatum</name>
    <name type="common">Pomegranate</name>
    <dbReference type="NCBI Taxonomy" id="22663"/>
    <lineage>
        <taxon>Eukaryota</taxon>
        <taxon>Viridiplantae</taxon>
        <taxon>Streptophyta</taxon>
        <taxon>Embryophyta</taxon>
        <taxon>Tracheophyta</taxon>
        <taxon>Spermatophyta</taxon>
        <taxon>Magnoliopsida</taxon>
        <taxon>eudicotyledons</taxon>
        <taxon>Gunneridae</taxon>
        <taxon>Pentapetalae</taxon>
        <taxon>rosids</taxon>
        <taxon>malvids</taxon>
        <taxon>Myrtales</taxon>
        <taxon>Lythraceae</taxon>
        <taxon>Punica</taxon>
    </lineage>
</organism>
<feature type="chain" id="PRO_5014157032" evidence="2">
    <location>
        <begin position="22"/>
        <end position="248"/>
    </location>
</feature>
<accession>A0A2I0INR6</accession>
<reference evidence="3 4" key="1">
    <citation type="submission" date="2017-11" db="EMBL/GenBank/DDBJ databases">
        <title>De-novo sequencing of pomegranate (Punica granatum L.) genome.</title>
        <authorList>
            <person name="Akparov Z."/>
            <person name="Amiraslanov A."/>
            <person name="Hajiyeva S."/>
            <person name="Abbasov M."/>
            <person name="Kaur K."/>
            <person name="Hamwieh A."/>
            <person name="Solovyev V."/>
            <person name="Salamov A."/>
            <person name="Braich B."/>
            <person name="Kosarev P."/>
            <person name="Mahmoud A."/>
            <person name="Hajiyev E."/>
            <person name="Babayeva S."/>
            <person name="Izzatullayeva V."/>
            <person name="Mammadov A."/>
            <person name="Mammadov A."/>
            <person name="Sharifova S."/>
            <person name="Ojaghi J."/>
            <person name="Eynullazada K."/>
            <person name="Bayramov B."/>
            <person name="Abdulazimova A."/>
            <person name="Shahmuradov I."/>
        </authorList>
    </citation>
    <scope>NUCLEOTIDE SEQUENCE [LARGE SCALE GENOMIC DNA]</scope>
    <source>
        <strain evidence="4">cv. AG2017</strain>
        <tissue evidence="3">Leaf</tissue>
    </source>
</reference>
<evidence type="ECO:0000256" key="1">
    <source>
        <dbReference type="SAM" id="MobiDB-lite"/>
    </source>
</evidence>
<dbReference type="Proteomes" id="UP000233551">
    <property type="component" value="Unassembled WGS sequence"/>
</dbReference>
<sequence>MDDSTLRYSTLSSLCLLHALAAESNLCTAKSWALFCMACYVNEGAASGTLADIFSAWRNSGLRCHVASPHRILLCRMTWRNKGLPSGPTGGLPRKATVESSQFVDSAGVGNATDDPDGKNERKRGAPLKLPPADDLVASGGCRSEGASPELPRTSISLFNREMELWGTELPQNKKKGSPYQSSLATHSLFVGAPPPVTSLQARSSEGLDPSVNLASRKCHEGELHRNSPMVLSLCPTTTTSTHNKVVG</sequence>